<name>K0SSJ2_THAOC</name>
<feature type="region of interest" description="Disordered" evidence="1">
    <location>
        <begin position="408"/>
        <end position="509"/>
    </location>
</feature>
<gene>
    <name evidence="2" type="ORF">THAOC_15299</name>
</gene>
<feature type="region of interest" description="Disordered" evidence="1">
    <location>
        <begin position="308"/>
        <end position="364"/>
    </location>
</feature>
<evidence type="ECO:0000313" key="3">
    <source>
        <dbReference type="Proteomes" id="UP000266841"/>
    </source>
</evidence>
<feature type="compositionally biased region" description="Basic residues" evidence="1">
    <location>
        <begin position="318"/>
        <end position="327"/>
    </location>
</feature>
<dbReference type="Proteomes" id="UP000266841">
    <property type="component" value="Unassembled WGS sequence"/>
</dbReference>
<reference evidence="2 3" key="1">
    <citation type="journal article" date="2012" name="Genome Biol.">
        <title>Genome and low-iron response of an oceanic diatom adapted to chronic iron limitation.</title>
        <authorList>
            <person name="Lommer M."/>
            <person name="Specht M."/>
            <person name="Roy A.S."/>
            <person name="Kraemer L."/>
            <person name="Andreson R."/>
            <person name="Gutowska M.A."/>
            <person name="Wolf J."/>
            <person name="Bergner S.V."/>
            <person name="Schilhabel M.B."/>
            <person name="Klostermeier U.C."/>
            <person name="Beiko R.G."/>
            <person name="Rosenstiel P."/>
            <person name="Hippler M."/>
            <person name="Laroche J."/>
        </authorList>
    </citation>
    <scope>NUCLEOTIDE SEQUENCE [LARGE SCALE GENOMIC DNA]</scope>
    <source>
        <strain evidence="2 3">CCMP1005</strain>
    </source>
</reference>
<feature type="compositionally biased region" description="Pro residues" evidence="1">
    <location>
        <begin position="472"/>
        <end position="482"/>
    </location>
</feature>
<proteinExistence type="predicted"/>
<feature type="compositionally biased region" description="Polar residues" evidence="1">
    <location>
        <begin position="442"/>
        <end position="470"/>
    </location>
</feature>
<evidence type="ECO:0000256" key="1">
    <source>
        <dbReference type="SAM" id="MobiDB-lite"/>
    </source>
</evidence>
<feature type="compositionally biased region" description="Basic and acidic residues" evidence="1">
    <location>
        <begin position="328"/>
        <end position="338"/>
    </location>
</feature>
<organism evidence="2 3">
    <name type="scientific">Thalassiosira oceanica</name>
    <name type="common">Marine diatom</name>
    <dbReference type="NCBI Taxonomy" id="159749"/>
    <lineage>
        <taxon>Eukaryota</taxon>
        <taxon>Sar</taxon>
        <taxon>Stramenopiles</taxon>
        <taxon>Ochrophyta</taxon>
        <taxon>Bacillariophyta</taxon>
        <taxon>Coscinodiscophyceae</taxon>
        <taxon>Thalassiosirophycidae</taxon>
        <taxon>Thalassiosirales</taxon>
        <taxon>Thalassiosiraceae</taxon>
        <taxon>Thalassiosira</taxon>
    </lineage>
</organism>
<protein>
    <submittedName>
        <fullName evidence="2">Uncharacterized protein</fullName>
    </submittedName>
</protein>
<dbReference type="AlphaFoldDB" id="K0SSJ2"/>
<accession>K0SSJ2</accession>
<evidence type="ECO:0000313" key="2">
    <source>
        <dbReference type="EMBL" id="EJK64011.1"/>
    </source>
</evidence>
<sequence>MTKSADSIYSARSEMADIIGARLAKIDIPARPTTGAIKIAKAAVCLILKSIPNLSDPTKGYSELLDESTPTAPVAIVDIKMDSLVTGAMLIASSDTADAAYTSGKESEADAEALRRNLEGQRVLGAKDAIRDWGVSAFGKELVGTITHLADGGLRDIDDYQLHEMFTHLLTATQTETWRQLQGVAARLLGAKFDFRTSIQTNVQKLQQMTERLGAAGITIHSSNVVLIVLGNVDLACAQPWGTTLIPALQKINSDYPAGTTHSEATLQPIMAALAKADAQRNFASAPSDGSLAAAANEVDTLADELAAETSDTDAAPAKRRSRKPKSKTRDRSRSTDRRSHRSTSKPKKVEDNPCPHCRQFGRWKPHPNTPDSKCYFNKKYKGWRGDTAIRMLNDKYPSLKLKYKERSEFPPDLGGTMVETDDDDSCSYVSSDGSVEKSRPVITSNERPTSSSASSNYYDALSALSTDSTPPLDPQPDPTNDPEPLSACDSEGAGKLPPTTRTRERRELKRLKRIDRQVRKKILSRQEEEFWDRAIERAEDERTGIAKGDEECPFRRQAEAGHQRAPPPPVYEQQLRRFRSVQLPLCAI</sequence>
<comment type="caution">
    <text evidence="2">The sequence shown here is derived from an EMBL/GenBank/DDBJ whole genome shotgun (WGS) entry which is preliminary data.</text>
</comment>
<dbReference type="EMBL" id="AGNL01017752">
    <property type="protein sequence ID" value="EJK64011.1"/>
    <property type="molecule type" value="Genomic_DNA"/>
</dbReference>
<keyword evidence="3" id="KW-1185">Reference proteome</keyword>